<dbReference type="PIRSF" id="PIRSF006091">
    <property type="entry name" value="E_trnsport_RnfG"/>
    <property type="match status" value="1"/>
</dbReference>
<sequence>MSELTRSMARGAIGLGLFAVVTVGIVAVTHSLTAGHIADNRLASQHQALGQVVPEAMHDGDLLDHAITLPAAEALGQPSEFTAWRARKNGRIQAVILPVIAHDGYSGDISLLVGIDAGGELTGVRVLAHKETPGLGDKIEVRKSDWITQFAGLSLDDPPIDQWAVKKDGGAFDAFTGATITPRAVIGTIRRSLEYFAANRAILLGEPEGDDP</sequence>
<dbReference type="RefSeq" id="WP_089724940.1">
    <property type="nucleotide sequence ID" value="NZ_FNGI01000001.1"/>
</dbReference>
<proteinExistence type="inferred from homology"/>
<keyword evidence="2 6" id="KW-0597">Phosphoprotein</keyword>
<keyword evidence="6" id="KW-0812">Transmembrane</keyword>
<dbReference type="GO" id="GO:0010181">
    <property type="term" value="F:FMN binding"/>
    <property type="evidence" value="ECO:0007669"/>
    <property type="project" value="InterPro"/>
</dbReference>
<dbReference type="NCBIfam" id="TIGR01947">
    <property type="entry name" value="rnfG"/>
    <property type="match status" value="1"/>
</dbReference>
<feature type="modified residue" description="FMN phosphoryl threonine" evidence="6">
    <location>
        <position position="179"/>
    </location>
</feature>
<dbReference type="AlphaFoldDB" id="A0A1G9FFE7"/>
<feature type="domain" description="FMN-binding" evidence="7">
    <location>
        <begin position="104"/>
        <end position="196"/>
    </location>
</feature>
<evidence type="ECO:0000256" key="3">
    <source>
        <dbReference type="ARBA" id="ARBA00022630"/>
    </source>
</evidence>
<dbReference type="InterPro" id="IPR000014">
    <property type="entry name" value="PAS"/>
</dbReference>
<evidence type="ECO:0000256" key="1">
    <source>
        <dbReference type="ARBA" id="ARBA00022448"/>
    </source>
</evidence>
<dbReference type="SMART" id="SM00900">
    <property type="entry name" value="FMN_bind"/>
    <property type="match status" value="1"/>
</dbReference>
<accession>A0A1G9FFE7</accession>
<evidence type="ECO:0000313" key="9">
    <source>
        <dbReference type="Proteomes" id="UP000198654"/>
    </source>
</evidence>
<keyword evidence="3 6" id="KW-0285">Flavoprotein</keyword>
<keyword evidence="6" id="KW-1003">Cell membrane</keyword>
<evidence type="ECO:0000256" key="4">
    <source>
        <dbReference type="ARBA" id="ARBA00022643"/>
    </source>
</evidence>
<dbReference type="CDD" id="cd00130">
    <property type="entry name" value="PAS"/>
    <property type="match status" value="1"/>
</dbReference>
<dbReference type="OrthoDB" id="9784165at2"/>
<keyword evidence="9" id="KW-1185">Reference proteome</keyword>
<dbReference type="Proteomes" id="UP000198654">
    <property type="component" value="Unassembled WGS sequence"/>
</dbReference>
<dbReference type="EC" id="7.-.-.-" evidence="6"/>
<keyword evidence="1 6" id="KW-0813">Transport</keyword>
<comment type="similarity">
    <text evidence="6">Belongs to the RnfG family.</text>
</comment>
<keyword evidence="6" id="KW-1278">Translocase</keyword>
<comment type="subunit">
    <text evidence="6">The complex is composed of six subunits: RnfA, RnfB, RnfC, RnfD, RnfE and RnfG.</text>
</comment>
<dbReference type="NCBIfam" id="NF002519">
    <property type="entry name" value="PRK01908.1"/>
    <property type="match status" value="1"/>
</dbReference>
<name>A0A1G9FFE7_9GAMM</name>
<dbReference type="STRING" id="119000.SAMN05661010_00367"/>
<evidence type="ECO:0000259" key="7">
    <source>
        <dbReference type="SMART" id="SM00900"/>
    </source>
</evidence>
<keyword evidence="6" id="KW-0472">Membrane</keyword>
<evidence type="ECO:0000256" key="5">
    <source>
        <dbReference type="ARBA" id="ARBA00022982"/>
    </source>
</evidence>
<dbReference type="PANTHER" id="PTHR36118:SF1">
    <property type="entry name" value="ION-TRANSLOCATING OXIDOREDUCTASE COMPLEX SUBUNIT G"/>
    <property type="match status" value="1"/>
</dbReference>
<dbReference type="GO" id="GO:0009055">
    <property type="term" value="F:electron transfer activity"/>
    <property type="evidence" value="ECO:0007669"/>
    <property type="project" value="InterPro"/>
</dbReference>
<dbReference type="GO" id="GO:0022900">
    <property type="term" value="P:electron transport chain"/>
    <property type="evidence" value="ECO:0007669"/>
    <property type="project" value="UniProtKB-UniRule"/>
</dbReference>
<gene>
    <name evidence="6" type="primary">rnfG</name>
    <name evidence="8" type="ORF">SAMN05661010_00367</name>
</gene>
<dbReference type="InterPro" id="IPR010209">
    <property type="entry name" value="Ion_transpt_RnfG/RsxG"/>
</dbReference>
<dbReference type="Pfam" id="PF04205">
    <property type="entry name" value="FMN_bind"/>
    <property type="match status" value="1"/>
</dbReference>
<keyword evidence="5 6" id="KW-0249">Electron transport</keyword>
<dbReference type="EMBL" id="FNGI01000001">
    <property type="protein sequence ID" value="SDK87089.1"/>
    <property type="molecule type" value="Genomic_DNA"/>
</dbReference>
<dbReference type="HAMAP" id="MF_00479">
    <property type="entry name" value="RsxG_RnfG"/>
    <property type="match status" value="1"/>
</dbReference>
<evidence type="ECO:0000256" key="6">
    <source>
        <dbReference type="HAMAP-Rule" id="MF_00479"/>
    </source>
</evidence>
<evidence type="ECO:0000313" key="8">
    <source>
        <dbReference type="EMBL" id="SDK87089.1"/>
    </source>
</evidence>
<organism evidence="8 9">
    <name type="scientific">Modicisalibacter muralis</name>
    <dbReference type="NCBI Taxonomy" id="119000"/>
    <lineage>
        <taxon>Bacteria</taxon>
        <taxon>Pseudomonadati</taxon>
        <taxon>Pseudomonadota</taxon>
        <taxon>Gammaproteobacteria</taxon>
        <taxon>Oceanospirillales</taxon>
        <taxon>Halomonadaceae</taxon>
        <taxon>Modicisalibacter</taxon>
    </lineage>
</organism>
<evidence type="ECO:0000256" key="2">
    <source>
        <dbReference type="ARBA" id="ARBA00022553"/>
    </source>
</evidence>
<comment type="subcellular location">
    <subcellularLocation>
        <location evidence="6">Cell inner membrane</location>
        <topology evidence="6">Single-pass membrane protein</topology>
    </subcellularLocation>
</comment>
<keyword evidence="6" id="KW-0997">Cell inner membrane</keyword>
<dbReference type="InterPro" id="IPR007329">
    <property type="entry name" value="FMN-bd"/>
</dbReference>
<comment type="cofactor">
    <cofactor evidence="6">
        <name>FMN</name>
        <dbReference type="ChEBI" id="CHEBI:58210"/>
    </cofactor>
</comment>
<keyword evidence="6" id="KW-1133">Transmembrane helix</keyword>
<dbReference type="PANTHER" id="PTHR36118">
    <property type="entry name" value="ION-TRANSLOCATING OXIDOREDUCTASE COMPLEX SUBUNIT G"/>
    <property type="match status" value="1"/>
</dbReference>
<dbReference type="GO" id="GO:0005886">
    <property type="term" value="C:plasma membrane"/>
    <property type="evidence" value="ECO:0007669"/>
    <property type="project" value="UniProtKB-SubCell"/>
</dbReference>
<comment type="function">
    <text evidence="6">Part of a membrane-bound complex that couples electron transfer with translocation of ions across the membrane.</text>
</comment>
<keyword evidence="4 6" id="KW-0288">FMN</keyword>
<reference evidence="8 9" key="1">
    <citation type="submission" date="2016-10" db="EMBL/GenBank/DDBJ databases">
        <authorList>
            <person name="de Groot N.N."/>
        </authorList>
    </citation>
    <scope>NUCLEOTIDE SEQUENCE [LARGE SCALE GENOMIC DNA]</scope>
    <source>
        <strain evidence="8 9">DSM 14789</strain>
    </source>
</reference>
<protein>
    <recommendedName>
        <fullName evidence="6">Ion-translocating oxidoreductase complex subunit G</fullName>
        <ecNumber evidence="6">7.-.-.-</ecNumber>
    </recommendedName>
    <alternativeName>
        <fullName evidence="6">Rnf electron transport complex subunit G</fullName>
    </alternativeName>
</protein>